<dbReference type="InterPro" id="IPR001387">
    <property type="entry name" value="Cro/C1-type_HTH"/>
</dbReference>
<evidence type="ECO:0000313" key="3">
    <source>
        <dbReference type="Proteomes" id="UP000092839"/>
    </source>
</evidence>
<evidence type="ECO:0000313" key="2">
    <source>
        <dbReference type="EMBL" id="ANW00495.1"/>
    </source>
</evidence>
<feature type="domain" description="HTH cro/C1-type" evidence="1">
    <location>
        <begin position="11"/>
        <end position="65"/>
    </location>
</feature>
<name>A0A1B1UCK8_9BRAD</name>
<dbReference type="SUPFAM" id="SSF47413">
    <property type="entry name" value="lambda repressor-like DNA-binding domains"/>
    <property type="match status" value="1"/>
</dbReference>
<dbReference type="Gene3D" id="1.10.260.40">
    <property type="entry name" value="lambda repressor-like DNA-binding domains"/>
    <property type="match status" value="1"/>
</dbReference>
<dbReference type="STRING" id="1274631.LMTR13_10310"/>
<organism evidence="2 3">
    <name type="scientific">Bradyrhizobium icense</name>
    <dbReference type="NCBI Taxonomy" id="1274631"/>
    <lineage>
        <taxon>Bacteria</taxon>
        <taxon>Pseudomonadati</taxon>
        <taxon>Pseudomonadota</taxon>
        <taxon>Alphaproteobacteria</taxon>
        <taxon>Hyphomicrobiales</taxon>
        <taxon>Nitrobacteraceae</taxon>
        <taxon>Bradyrhizobium</taxon>
    </lineage>
</organism>
<dbReference type="AlphaFoldDB" id="A0A1B1UCK8"/>
<dbReference type="GO" id="GO:0003677">
    <property type="term" value="F:DNA binding"/>
    <property type="evidence" value="ECO:0007669"/>
    <property type="project" value="InterPro"/>
</dbReference>
<dbReference type="SMART" id="SM00530">
    <property type="entry name" value="HTH_XRE"/>
    <property type="match status" value="1"/>
</dbReference>
<dbReference type="Pfam" id="PF01381">
    <property type="entry name" value="HTH_3"/>
    <property type="match status" value="1"/>
</dbReference>
<dbReference type="OrthoDB" id="2986852at2"/>
<dbReference type="RefSeq" id="WP_065727773.1">
    <property type="nucleotide sequence ID" value="NZ_CP016428.1"/>
</dbReference>
<evidence type="ECO:0000259" key="1">
    <source>
        <dbReference type="PROSITE" id="PS50943"/>
    </source>
</evidence>
<dbReference type="PROSITE" id="PS50943">
    <property type="entry name" value="HTH_CROC1"/>
    <property type="match status" value="1"/>
</dbReference>
<reference evidence="2 3" key="1">
    <citation type="submission" date="2016-07" db="EMBL/GenBank/DDBJ databases">
        <title>Complete genome sequence of Bradyrhizobium icense LMTR 13T, a potential inoculant strain isolated from lima bean (Phaseolus lunatus) in Peru.</title>
        <authorList>
            <person name="Ormeno-Orrillo E."/>
            <person name="Duran D."/>
            <person name="Rogel M.A."/>
            <person name="Rey L."/>
            <person name="Imperial J."/>
            <person name="Ruiz-Argueso T."/>
            <person name="Martinez-Romero E."/>
        </authorList>
    </citation>
    <scope>NUCLEOTIDE SEQUENCE [LARGE SCALE GENOMIC DNA]</scope>
    <source>
        <strain evidence="2 3">LMTR 13</strain>
    </source>
</reference>
<dbReference type="InterPro" id="IPR010982">
    <property type="entry name" value="Lambda_DNA-bd_dom_sf"/>
</dbReference>
<gene>
    <name evidence="2" type="ORF">LMTR13_10310</name>
</gene>
<protein>
    <submittedName>
        <fullName evidence="2">Transcriptional regulator</fullName>
    </submittedName>
</protein>
<dbReference type="Proteomes" id="UP000092839">
    <property type="component" value="Chromosome"/>
</dbReference>
<proteinExistence type="predicted"/>
<accession>A0A1B1UCK8</accession>
<dbReference type="KEGG" id="bic:LMTR13_10310"/>
<sequence>MDYRHVFATNLRRLRTEKGYSQEVLAHEAGVNRTYMSKLEKGGSFVGLEVMVRLAKVLQVEPADFLKVPARRTRKI</sequence>
<keyword evidence="3" id="KW-1185">Reference proteome</keyword>
<dbReference type="CDD" id="cd00093">
    <property type="entry name" value="HTH_XRE"/>
    <property type="match status" value="1"/>
</dbReference>
<dbReference type="EMBL" id="CP016428">
    <property type="protein sequence ID" value="ANW00495.1"/>
    <property type="molecule type" value="Genomic_DNA"/>
</dbReference>